<accession>A0A6A0ACJ9</accession>
<evidence type="ECO:0000313" key="1">
    <source>
        <dbReference type="EMBL" id="GFH29774.1"/>
    </source>
</evidence>
<proteinExistence type="predicted"/>
<name>A0A6A0ACJ9_HAELA</name>
<dbReference type="AlphaFoldDB" id="A0A6A0ACJ9"/>
<organism evidence="1 2">
    <name type="scientific">Haematococcus lacustris</name>
    <name type="common">Green alga</name>
    <name type="synonym">Haematococcus pluvialis</name>
    <dbReference type="NCBI Taxonomy" id="44745"/>
    <lineage>
        <taxon>Eukaryota</taxon>
        <taxon>Viridiplantae</taxon>
        <taxon>Chlorophyta</taxon>
        <taxon>core chlorophytes</taxon>
        <taxon>Chlorophyceae</taxon>
        <taxon>CS clade</taxon>
        <taxon>Chlamydomonadales</taxon>
        <taxon>Haematococcaceae</taxon>
        <taxon>Haematococcus</taxon>
    </lineage>
</organism>
<reference evidence="1 2" key="1">
    <citation type="submission" date="2020-02" db="EMBL/GenBank/DDBJ databases">
        <title>Draft genome sequence of Haematococcus lacustris strain NIES-144.</title>
        <authorList>
            <person name="Morimoto D."/>
            <person name="Nakagawa S."/>
            <person name="Yoshida T."/>
            <person name="Sawayama S."/>
        </authorList>
    </citation>
    <scope>NUCLEOTIDE SEQUENCE [LARGE SCALE GENOMIC DNA]</scope>
    <source>
        <strain evidence="1 2">NIES-144</strain>
    </source>
</reference>
<dbReference type="EMBL" id="BLLF01004520">
    <property type="protein sequence ID" value="GFH29774.1"/>
    <property type="molecule type" value="Genomic_DNA"/>
</dbReference>
<sequence length="157" mass="17023">MLLSRVYTVRPRPFTAGRKPLVVRSYAEPAAPPRKQLVSPPEEGAIMVWGLQEAHAADSSSSIAHCIVMFGRWLSFAALIHGRPCTTRGVRNEDDVLPQLAANMLVRSVIRGSPAPVYCIGAPSIYKAVRIVCEAAKNFEDKLLAVKVHNGVTSFGA</sequence>
<gene>
    <name evidence="1" type="ORF">HaLaN_28493</name>
</gene>
<keyword evidence="2" id="KW-1185">Reference proteome</keyword>
<protein>
    <submittedName>
        <fullName evidence="1">Uncharacterized protein</fullName>
    </submittedName>
</protein>
<comment type="caution">
    <text evidence="1">The sequence shown here is derived from an EMBL/GenBank/DDBJ whole genome shotgun (WGS) entry which is preliminary data.</text>
</comment>
<dbReference type="Proteomes" id="UP000485058">
    <property type="component" value="Unassembled WGS sequence"/>
</dbReference>
<evidence type="ECO:0000313" key="2">
    <source>
        <dbReference type="Proteomes" id="UP000485058"/>
    </source>
</evidence>